<feature type="transmembrane region" description="Helical" evidence="3">
    <location>
        <begin position="303"/>
        <end position="327"/>
    </location>
</feature>
<dbReference type="Proteomes" id="UP000054560">
    <property type="component" value="Unassembled WGS sequence"/>
</dbReference>
<keyword evidence="3" id="KW-0472">Membrane</keyword>
<reference evidence="5 6" key="1">
    <citation type="submission" date="2011-02" db="EMBL/GenBank/DDBJ databases">
        <title>The Genome Sequence of Sphaeroforma arctica JP610.</title>
        <authorList>
            <consortium name="The Broad Institute Genome Sequencing Platform"/>
            <person name="Russ C."/>
            <person name="Cuomo C."/>
            <person name="Young S.K."/>
            <person name="Zeng Q."/>
            <person name="Gargeya S."/>
            <person name="Alvarado L."/>
            <person name="Berlin A."/>
            <person name="Chapman S.B."/>
            <person name="Chen Z."/>
            <person name="Freedman E."/>
            <person name="Gellesch M."/>
            <person name="Goldberg J."/>
            <person name="Griggs A."/>
            <person name="Gujja S."/>
            <person name="Heilman E."/>
            <person name="Heiman D."/>
            <person name="Howarth C."/>
            <person name="Mehta T."/>
            <person name="Neiman D."/>
            <person name="Pearson M."/>
            <person name="Roberts A."/>
            <person name="Saif S."/>
            <person name="Shea T."/>
            <person name="Shenoy N."/>
            <person name="Sisk P."/>
            <person name="Stolte C."/>
            <person name="Sykes S."/>
            <person name="White J."/>
            <person name="Yandava C."/>
            <person name="Burger G."/>
            <person name="Gray M.W."/>
            <person name="Holland P.W.H."/>
            <person name="King N."/>
            <person name="Lang F.B.F."/>
            <person name="Roger A.J."/>
            <person name="Ruiz-Trillo I."/>
            <person name="Haas B."/>
            <person name="Nusbaum C."/>
            <person name="Birren B."/>
        </authorList>
    </citation>
    <scope>NUCLEOTIDE SEQUENCE [LARGE SCALE GENOMIC DNA]</scope>
    <source>
        <strain evidence="5 6">JP610</strain>
    </source>
</reference>
<feature type="domain" description="EGF-like" evidence="4">
    <location>
        <begin position="114"/>
        <end position="159"/>
    </location>
</feature>
<dbReference type="EMBL" id="KQ243722">
    <property type="protein sequence ID" value="KNC75285.1"/>
    <property type="molecule type" value="Genomic_DNA"/>
</dbReference>
<keyword evidence="6" id="KW-1185">Reference proteome</keyword>
<keyword evidence="3" id="KW-1133">Transmembrane helix</keyword>
<evidence type="ECO:0000256" key="2">
    <source>
        <dbReference type="SAM" id="MobiDB-lite"/>
    </source>
</evidence>
<feature type="region of interest" description="Disordered" evidence="2">
    <location>
        <begin position="266"/>
        <end position="295"/>
    </location>
</feature>
<accession>A0A0L0FEV8</accession>
<name>A0A0L0FEV8_9EUKA</name>
<feature type="compositionally biased region" description="Low complexity" evidence="2">
    <location>
        <begin position="286"/>
        <end position="295"/>
    </location>
</feature>
<organism evidence="5 6">
    <name type="scientific">Sphaeroforma arctica JP610</name>
    <dbReference type="NCBI Taxonomy" id="667725"/>
    <lineage>
        <taxon>Eukaryota</taxon>
        <taxon>Ichthyosporea</taxon>
        <taxon>Ichthyophonida</taxon>
        <taxon>Sphaeroforma</taxon>
    </lineage>
</organism>
<dbReference type="InterPro" id="IPR000742">
    <property type="entry name" value="EGF"/>
</dbReference>
<dbReference type="RefSeq" id="XP_014149187.1">
    <property type="nucleotide sequence ID" value="XM_014293712.1"/>
</dbReference>
<evidence type="ECO:0000259" key="4">
    <source>
        <dbReference type="PROSITE" id="PS50026"/>
    </source>
</evidence>
<evidence type="ECO:0000256" key="1">
    <source>
        <dbReference type="PROSITE-ProRule" id="PRU00076"/>
    </source>
</evidence>
<dbReference type="AlphaFoldDB" id="A0A0L0FEV8"/>
<feature type="region of interest" description="Disordered" evidence="2">
    <location>
        <begin position="396"/>
        <end position="421"/>
    </location>
</feature>
<keyword evidence="1" id="KW-0245">EGF-like domain</keyword>
<evidence type="ECO:0000313" key="5">
    <source>
        <dbReference type="EMBL" id="KNC75285.1"/>
    </source>
</evidence>
<evidence type="ECO:0000313" key="6">
    <source>
        <dbReference type="Proteomes" id="UP000054560"/>
    </source>
</evidence>
<keyword evidence="3" id="KW-0812">Transmembrane</keyword>
<dbReference type="PROSITE" id="PS50026">
    <property type="entry name" value="EGF_3"/>
    <property type="match status" value="1"/>
</dbReference>
<gene>
    <name evidence="5" type="ORF">SARC_12186</name>
</gene>
<dbReference type="GeneID" id="25912690"/>
<proteinExistence type="predicted"/>
<comment type="caution">
    <text evidence="1">Lacks conserved residue(s) required for the propagation of feature annotation.</text>
</comment>
<sequence length="421" mass="46305">MLRSYLHSDSSNHHLKLRLLTHYHLTLRLLVRWLSVPIPMAQSLSNALSVEDNEVNVRERDDKVPGLSVAVELSLASEAADEVYAQIANGTQAMVDLSIRKANHTNDTVYNKGIDDICTFAEPCFQHGVCELDGPNLYSCECFSSVDEDEPLFTGDNCAFTYTLFVDESFSKRGEGYEYDPLMFENELGVAIDRQGMDDITVISEVSRLPYIQLELSTSTAETLSDQIALGSLDITILGIISAEQASDIAGVPSVVFYNGALGDNGSDDADNPDTAEEPESDSDQSDNSTDSSVQQSDAMDTWVIVLLAVGTTMVVLFVCAGLFLWYRRKWYGKATRPARISSSLPRNVNGSSFTPEAARMTHMSSTHSDRNPSLVVSVTDAKRLENHPKVKHTIASEPTDEPRLSNHSAARPLPPMSPWM</sequence>
<protein>
    <recommendedName>
        <fullName evidence="4">EGF-like domain-containing protein</fullName>
    </recommendedName>
</protein>
<feature type="compositionally biased region" description="Acidic residues" evidence="2">
    <location>
        <begin position="266"/>
        <end position="285"/>
    </location>
</feature>
<evidence type="ECO:0000256" key="3">
    <source>
        <dbReference type="SAM" id="Phobius"/>
    </source>
</evidence>
<feature type="non-terminal residue" evidence="5">
    <location>
        <position position="421"/>
    </location>
</feature>